<accession>A0A553N6M0</accession>
<dbReference type="FunFam" id="3.40.50.12780:FF:000003">
    <property type="entry name" value="Long-chain-fatty-acid--CoA ligase FadD"/>
    <property type="match status" value="1"/>
</dbReference>
<evidence type="ECO:0000256" key="3">
    <source>
        <dbReference type="ARBA" id="ARBA00012532"/>
    </source>
</evidence>
<dbReference type="PANTHER" id="PTHR24096">
    <property type="entry name" value="LONG-CHAIN-FATTY-ACID--COA LIGASE"/>
    <property type="match status" value="1"/>
</dbReference>
<keyword evidence="14" id="KW-1185">Reference proteome</keyword>
<evidence type="ECO:0000256" key="2">
    <source>
        <dbReference type="ARBA" id="ARBA00006432"/>
    </source>
</evidence>
<dbReference type="EC" id="1.13.12.7" evidence="3"/>
<proteinExistence type="inferred from homology"/>
<comment type="catalytic activity">
    <reaction evidence="10">
        <text>firefly D-luciferin + ATP + O2 = firefly oxyluciferin + hnu + AMP + CO2 + diphosphate</text>
        <dbReference type="Rhea" id="RHEA:10732"/>
        <dbReference type="ChEBI" id="CHEBI:15379"/>
        <dbReference type="ChEBI" id="CHEBI:16526"/>
        <dbReference type="ChEBI" id="CHEBI:16792"/>
        <dbReference type="ChEBI" id="CHEBI:30212"/>
        <dbReference type="ChEBI" id="CHEBI:30616"/>
        <dbReference type="ChEBI" id="CHEBI:33019"/>
        <dbReference type="ChEBI" id="CHEBI:58038"/>
        <dbReference type="ChEBI" id="CHEBI:456215"/>
        <dbReference type="EC" id="1.13.12.7"/>
    </reaction>
</comment>
<organism evidence="13 14">
    <name type="scientific">Tigriopus californicus</name>
    <name type="common">Marine copepod</name>
    <dbReference type="NCBI Taxonomy" id="6832"/>
    <lineage>
        <taxon>Eukaryota</taxon>
        <taxon>Metazoa</taxon>
        <taxon>Ecdysozoa</taxon>
        <taxon>Arthropoda</taxon>
        <taxon>Crustacea</taxon>
        <taxon>Multicrustacea</taxon>
        <taxon>Hexanauplia</taxon>
        <taxon>Copepoda</taxon>
        <taxon>Harpacticoida</taxon>
        <taxon>Harpacticidae</taxon>
        <taxon>Tigriopus</taxon>
    </lineage>
</organism>
<evidence type="ECO:0000256" key="6">
    <source>
        <dbReference type="ARBA" id="ARBA00022840"/>
    </source>
</evidence>
<evidence type="ECO:0000256" key="5">
    <source>
        <dbReference type="ARBA" id="ARBA00022741"/>
    </source>
</evidence>
<keyword evidence="8" id="KW-0455">Luminescence</keyword>
<feature type="domain" description="AMP-binding enzyme C-terminal" evidence="12">
    <location>
        <begin position="486"/>
        <end position="562"/>
    </location>
</feature>
<evidence type="ECO:0000256" key="10">
    <source>
        <dbReference type="ARBA" id="ARBA00048497"/>
    </source>
</evidence>
<evidence type="ECO:0000256" key="1">
    <source>
        <dbReference type="ARBA" id="ARBA00004275"/>
    </source>
</evidence>
<evidence type="ECO:0000313" key="13">
    <source>
        <dbReference type="EMBL" id="TRY61085.1"/>
    </source>
</evidence>
<dbReference type="OMA" id="RTICTIP"/>
<dbReference type="Pfam" id="PF13193">
    <property type="entry name" value="AMP-binding_C"/>
    <property type="match status" value="1"/>
</dbReference>
<name>A0A553N6M0_TIGCA</name>
<keyword evidence="7" id="KW-0576">Peroxisome</keyword>
<dbReference type="STRING" id="6832.A0A553N6M0"/>
<feature type="domain" description="AMP-dependent synthetase/ligase" evidence="11">
    <location>
        <begin position="56"/>
        <end position="436"/>
    </location>
</feature>
<dbReference type="FunFam" id="3.30.300.30:FF:000007">
    <property type="entry name" value="4-coumarate--CoA ligase 2"/>
    <property type="match status" value="1"/>
</dbReference>
<evidence type="ECO:0000259" key="12">
    <source>
        <dbReference type="Pfam" id="PF13193"/>
    </source>
</evidence>
<dbReference type="InterPro" id="IPR025110">
    <property type="entry name" value="AMP-bd_C"/>
</dbReference>
<dbReference type="GO" id="GO:0008218">
    <property type="term" value="P:bioluminescence"/>
    <property type="evidence" value="ECO:0007669"/>
    <property type="project" value="UniProtKB-KW"/>
</dbReference>
<dbReference type="EMBL" id="VCGU01000459">
    <property type="protein sequence ID" value="TRY61085.1"/>
    <property type="molecule type" value="Genomic_DNA"/>
</dbReference>
<evidence type="ECO:0000256" key="8">
    <source>
        <dbReference type="ARBA" id="ARBA00023223"/>
    </source>
</evidence>
<protein>
    <recommendedName>
        <fullName evidence="4">Luciferin 4-monooxygenase</fullName>
        <ecNumber evidence="3">1.13.12.7</ecNumber>
    </recommendedName>
</protein>
<dbReference type="Proteomes" id="UP000318571">
    <property type="component" value="Chromosome 8"/>
</dbReference>
<keyword evidence="9" id="KW-0599">Photoprotein</keyword>
<comment type="similarity">
    <text evidence="2">Belongs to the ATP-dependent AMP-binding enzyme family.</text>
</comment>
<evidence type="ECO:0000256" key="9">
    <source>
        <dbReference type="ARBA" id="ARBA00023262"/>
    </source>
</evidence>
<dbReference type="GO" id="GO:0004467">
    <property type="term" value="F:long-chain fatty acid-CoA ligase activity"/>
    <property type="evidence" value="ECO:0007669"/>
    <property type="project" value="TreeGrafter"/>
</dbReference>
<gene>
    <name evidence="13" type="ORF">TCAL_11080</name>
</gene>
<dbReference type="Gene3D" id="3.40.50.12780">
    <property type="entry name" value="N-terminal domain of ligase-like"/>
    <property type="match status" value="1"/>
</dbReference>
<comment type="subcellular location">
    <subcellularLocation>
        <location evidence="1">Peroxisome</location>
    </subcellularLocation>
</comment>
<dbReference type="Gene3D" id="3.30.300.30">
    <property type="match status" value="1"/>
</dbReference>
<dbReference type="GO" id="GO:0005777">
    <property type="term" value="C:peroxisome"/>
    <property type="evidence" value="ECO:0007669"/>
    <property type="project" value="UniProtKB-SubCell"/>
</dbReference>
<dbReference type="InterPro" id="IPR020845">
    <property type="entry name" value="AMP-binding_CS"/>
</dbReference>
<comment type="caution">
    <text evidence="13">The sequence shown here is derived from an EMBL/GenBank/DDBJ whole genome shotgun (WGS) entry which is preliminary data.</text>
</comment>
<evidence type="ECO:0000256" key="4">
    <source>
        <dbReference type="ARBA" id="ARBA00019043"/>
    </source>
</evidence>
<dbReference type="InterPro" id="IPR000873">
    <property type="entry name" value="AMP-dep_synth/lig_dom"/>
</dbReference>
<dbReference type="PANTHER" id="PTHR24096:SF422">
    <property type="entry name" value="BCDNA.GH02901"/>
    <property type="match status" value="1"/>
</dbReference>
<dbReference type="SUPFAM" id="SSF56801">
    <property type="entry name" value="Acetyl-CoA synthetase-like"/>
    <property type="match status" value="1"/>
</dbReference>
<keyword evidence="6" id="KW-0067">ATP-binding</keyword>
<dbReference type="GO" id="GO:0005524">
    <property type="term" value="F:ATP binding"/>
    <property type="evidence" value="ECO:0007669"/>
    <property type="project" value="UniProtKB-KW"/>
</dbReference>
<dbReference type="InterPro" id="IPR042099">
    <property type="entry name" value="ANL_N_sf"/>
</dbReference>
<dbReference type="GO" id="GO:0046949">
    <property type="term" value="P:fatty-acyl-CoA biosynthetic process"/>
    <property type="evidence" value="ECO:0007669"/>
    <property type="project" value="TreeGrafter"/>
</dbReference>
<sequence>MSFSKFLAPRLGSRISDSSRRWLSITRCAQSEEHTVKSDIKSVQYPREHLTDFIWKRSVQQWPQKTALVNGLLGQEYTYQESYDRVQNVATALHQMGVRKGEVMALFLPNLVDYPIIIGGANRVGMVVTTVNPTYTPSEVARQLTMSKAKILVTMAPFLVTAKEALTKVEGGSDITIIVVDGDDHRSDQELSYCKLLVQSRCQSFPDDADSFNFSNDIVTLPYSSGTTGPPKGVMLSHENIVSNIVQSVYPDELEFLKFATEEFQPSTVCVLPLFHAFGLAVTTLPTLHVGGKVVLLPSFDPKTFLKALEDYKASPSFLHFAPPLVGFCANHPDVKPHHLESVESVFVGAAPLGKALIDRFLKKAPQVKIREGFGMTELSPVGTITPNKSIVEGSCGLLMPNTEMKIVDLSTGTNLPSGKRGELCIKGPQVMKGYLDNDKATAQTIKNGWLHTGDIAYYDDQHYIYIVDRLKELIKVSGFQVPPAELEDLLRTHPSVLDVAVIGIPDERRGEVPRAYIVIKPQQALTEEEVHEFVNKQVAEYKRLLGGMEFVEVIPKSAAGKILRKDLVARFKSQ</sequence>
<dbReference type="PROSITE" id="PS00455">
    <property type="entry name" value="AMP_BINDING"/>
    <property type="match status" value="1"/>
</dbReference>
<dbReference type="Pfam" id="PF00501">
    <property type="entry name" value="AMP-binding"/>
    <property type="match status" value="1"/>
</dbReference>
<reference evidence="13 14" key="1">
    <citation type="journal article" date="2018" name="Nat. Ecol. Evol.">
        <title>Genomic signatures of mitonuclear coevolution across populations of Tigriopus californicus.</title>
        <authorList>
            <person name="Barreto F.S."/>
            <person name="Watson E.T."/>
            <person name="Lima T.G."/>
            <person name="Willett C.S."/>
            <person name="Edmands S."/>
            <person name="Li W."/>
            <person name="Burton R.S."/>
        </authorList>
    </citation>
    <scope>NUCLEOTIDE SEQUENCE [LARGE SCALE GENOMIC DNA]</scope>
    <source>
        <strain evidence="13 14">San Diego</strain>
    </source>
</reference>
<evidence type="ECO:0000313" key="14">
    <source>
        <dbReference type="Proteomes" id="UP000318571"/>
    </source>
</evidence>
<evidence type="ECO:0000259" key="11">
    <source>
        <dbReference type="Pfam" id="PF00501"/>
    </source>
</evidence>
<evidence type="ECO:0000256" key="7">
    <source>
        <dbReference type="ARBA" id="ARBA00023140"/>
    </source>
</evidence>
<dbReference type="InterPro" id="IPR045851">
    <property type="entry name" value="AMP-bd_C_sf"/>
</dbReference>
<keyword evidence="5" id="KW-0547">Nucleotide-binding</keyword>
<dbReference type="AlphaFoldDB" id="A0A553N6M0"/>